<evidence type="ECO:0000313" key="2">
    <source>
        <dbReference type="EMBL" id="TNY17314.1"/>
    </source>
</evidence>
<organism evidence="2 3">
    <name type="scientific">Rhodotorula diobovata</name>
    <dbReference type="NCBI Taxonomy" id="5288"/>
    <lineage>
        <taxon>Eukaryota</taxon>
        <taxon>Fungi</taxon>
        <taxon>Dikarya</taxon>
        <taxon>Basidiomycota</taxon>
        <taxon>Pucciniomycotina</taxon>
        <taxon>Microbotryomycetes</taxon>
        <taxon>Sporidiobolales</taxon>
        <taxon>Sporidiobolaceae</taxon>
        <taxon>Rhodotorula</taxon>
    </lineage>
</organism>
<protein>
    <submittedName>
        <fullName evidence="2">Uncharacterized protein</fullName>
    </submittedName>
</protein>
<keyword evidence="3" id="KW-1185">Reference proteome</keyword>
<feature type="region of interest" description="Disordered" evidence="1">
    <location>
        <begin position="81"/>
        <end position="140"/>
    </location>
</feature>
<sequence>MHHDPEIPAIVAAHVAHDSPSAGWAWPADWTRIDDPRHTPESREAAHAYLAAVQRKKAADFALARIRAAASSLSGTGVKRMANASTSKAPTASRAKAQRRLTGPNHSLLRGLNASSSSSAKGKEKASEWTPGGLSSTTRRHRNSLELLKMFLAEREGVSPLEAARRWLVPGCRAQLARDDYKGFVFWFVRDRVARQDAGRHSRLRATHARDHPAAALRGPRCAVRARRSSARRAA</sequence>
<comment type="caution">
    <text evidence="2">The sequence shown here is derived from an EMBL/GenBank/DDBJ whole genome shotgun (WGS) entry which is preliminary data.</text>
</comment>
<evidence type="ECO:0000313" key="3">
    <source>
        <dbReference type="Proteomes" id="UP000311382"/>
    </source>
</evidence>
<evidence type="ECO:0000256" key="1">
    <source>
        <dbReference type="SAM" id="MobiDB-lite"/>
    </source>
</evidence>
<name>A0A5C5FMZ6_9BASI</name>
<dbReference type="AlphaFoldDB" id="A0A5C5FMZ6"/>
<dbReference type="Proteomes" id="UP000311382">
    <property type="component" value="Unassembled WGS sequence"/>
</dbReference>
<dbReference type="EMBL" id="SOZI01000216">
    <property type="protein sequence ID" value="TNY17314.1"/>
    <property type="molecule type" value="Genomic_DNA"/>
</dbReference>
<gene>
    <name evidence="2" type="ORF">DMC30DRAFT_127163</name>
</gene>
<accession>A0A5C5FMZ6</accession>
<reference evidence="2 3" key="1">
    <citation type="submission" date="2019-03" db="EMBL/GenBank/DDBJ databases">
        <title>Rhodosporidium diobovatum UCD-FST 08-225 genome sequencing, assembly, and annotation.</title>
        <authorList>
            <person name="Fakankun I.U."/>
            <person name="Fristensky B."/>
            <person name="Levin D.B."/>
        </authorList>
    </citation>
    <scope>NUCLEOTIDE SEQUENCE [LARGE SCALE GENOMIC DNA]</scope>
    <source>
        <strain evidence="2 3">UCD-FST 08-225</strain>
    </source>
</reference>
<proteinExistence type="predicted"/>